<reference evidence="1 2" key="1">
    <citation type="journal article" date="2018" name="PLoS Genet.">
        <title>Population sequencing reveals clonal diversity and ancestral inbreeding in the grapevine cultivar Chardonnay.</title>
        <authorList>
            <person name="Roach M.J."/>
            <person name="Johnson D.L."/>
            <person name="Bohlmann J."/>
            <person name="van Vuuren H.J."/>
            <person name="Jones S.J."/>
            <person name="Pretorius I.S."/>
            <person name="Schmidt S.A."/>
            <person name="Borneman A.R."/>
        </authorList>
    </citation>
    <scope>NUCLEOTIDE SEQUENCE [LARGE SCALE GENOMIC DNA]</scope>
    <source>
        <strain evidence="2">cv. Chardonnay</strain>
        <tissue evidence="1">Leaf</tissue>
    </source>
</reference>
<comment type="caution">
    <text evidence="1">The sequence shown here is derived from an EMBL/GenBank/DDBJ whole genome shotgun (WGS) entry which is preliminary data.</text>
</comment>
<sequence length="102" mass="11667">MGYLLLVYLKRWNKEPFGNVSVRKEEAFKLISFWDAKGRETLCLLLRELKEGVVGAFKTLLFEEGGWRPGVEGLSFEVLEELEARRLEGVFSEEEVLGALLS</sequence>
<organism evidence="1 2">
    <name type="scientific">Vitis vinifera</name>
    <name type="common">Grape</name>
    <dbReference type="NCBI Taxonomy" id="29760"/>
    <lineage>
        <taxon>Eukaryota</taxon>
        <taxon>Viridiplantae</taxon>
        <taxon>Streptophyta</taxon>
        <taxon>Embryophyta</taxon>
        <taxon>Tracheophyta</taxon>
        <taxon>Spermatophyta</taxon>
        <taxon>Magnoliopsida</taxon>
        <taxon>eudicotyledons</taxon>
        <taxon>Gunneridae</taxon>
        <taxon>Pentapetalae</taxon>
        <taxon>rosids</taxon>
        <taxon>Vitales</taxon>
        <taxon>Vitaceae</taxon>
        <taxon>Viteae</taxon>
        <taxon>Vitis</taxon>
    </lineage>
</organism>
<accession>A0A438J5T8</accession>
<gene>
    <name evidence="1" type="ORF">CK203_018429</name>
</gene>
<evidence type="ECO:0000313" key="2">
    <source>
        <dbReference type="Proteomes" id="UP000288805"/>
    </source>
</evidence>
<protein>
    <submittedName>
        <fullName evidence="1">Uncharacterized protein</fullName>
    </submittedName>
</protein>
<dbReference type="AlphaFoldDB" id="A0A438J5T8"/>
<evidence type="ECO:0000313" key="1">
    <source>
        <dbReference type="EMBL" id="RVX04318.1"/>
    </source>
</evidence>
<dbReference type="Proteomes" id="UP000288805">
    <property type="component" value="Unassembled WGS sequence"/>
</dbReference>
<proteinExistence type="predicted"/>
<dbReference type="EMBL" id="QGNW01000061">
    <property type="protein sequence ID" value="RVX04318.1"/>
    <property type="molecule type" value="Genomic_DNA"/>
</dbReference>
<name>A0A438J5T8_VITVI</name>